<dbReference type="InterPro" id="IPR044053">
    <property type="entry name" value="AsaB-like"/>
</dbReference>
<dbReference type="InterPro" id="IPR036770">
    <property type="entry name" value="Ankyrin_rpt-contain_sf"/>
</dbReference>
<evidence type="ECO:0000313" key="5">
    <source>
        <dbReference type="Proteomes" id="UP000604046"/>
    </source>
</evidence>
<feature type="region of interest" description="Disordered" evidence="3">
    <location>
        <begin position="1"/>
        <end position="44"/>
    </location>
</feature>
<dbReference type="PROSITE" id="PS50088">
    <property type="entry name" value="ANK_REPEAT"/>
    <property type="match status" value="1"/>
</dbReference>
<gene>
    <name evidence="4" type="ORF">SNAT2548_LOCUS11087</name>
</gene>
<protein>
    <submittedName>
        <fullName evidence="4">Uncharacterized protein</fullName>
    </submittedName>
</protein>
<dbReference type="OrthoDB" id="412788at2759"/>
<dbReference type="AlphaFoldDB" id="A0A812L6P9"/>
<dbReference type="InterPro" id="IPR002110">
    <property type="entry name" value="Ankyrin_rpt"/>
</dbReference>
<dbReference type="Pfam" id="PF00023">
    <property type="entry name" value="Ank"/>
    <property type="match status" value="1"/>
</dbReference>
<proteinExistence type="inferred from homology"/>
<feature type="repeat" description="ANK" evidence="2">
    <location>
        <begin position="823"/>
        <end position="856"/>
    </location>
</feature>
<dbReference type="GO" id="GO:0016491">
    <property type="term" value="F:oxidoreductase activity"/>
    <property type="evidence" value="ECO:0007669"/>
    <property type="project" value="InterPro"/>
</dbReference>
<feature type="compositionally biased region" description="Basic and acidic residues" evidence="3">
    <location>
        <begin position="21"/>
        <end position="30"/>
    </location>
</feature>
<evidence type="ECO:0000313" key="4">
    <source>
        <dbReference type="EMBL" id="CAE7242231.1"/>
    </source>
</evidence>
<keyword evidence="5" id="KW-1185">Reference proteome</keyword>
<keyword evidence="2" id="KW-0040">ANK repeat</keyword>
<reference evidence="4" key="1">
    <citation type="submission" date="2021-02" db="EMBL/GenBank/DDBJ databases">
        <authorList>
            <person name="Dougan E. K."/>
            <person name="Rhodes N."/>
            <person name="Thang M."/>
            <person name="Chan C."/>
        </authorList>
    </citation>
    <scope>NUCLEOTIDE SEQUENCE</scope>
</reference>
<dbReference type="EMBL" id="CAJNDS010000964">
    <property type="protein sequence ID" value="CAE7242231.1"/>
    <property type="molecule type" value="Genomic_DNA"/>
</dbReference>
<dbReference type="PANTHER" id="PTHR34598:SF3">
    <property type="entry name" value="OXIDOREDUCTASE AN1597"/>
    <property type="match status" value="1"/>
</dbReference>
<comment type="caution">
    <text evidence="4">The sequence shown here is derived from an EMBL/GenBank/DDBJ whole genome shotgun (WGS) entry which is preliminary data.</text>
</comment>
<evidence type="ECO:0000256" key="1">
    <source>
        <dbReference type="ARBA" id="ARBA00023604"/>
    </source>
</evidence>
<dbReference type="PANTHER" id="PTHR34598">
    <property type="entry name" value="BLL6449 PROTEIN"/>
    <property type="match status" value="1"/>
</dbReference>
<dbReference type="Gene3D" id="1.25.40.20">
    <property type="entry name" value="Ankyrin repeat-containing domain"/>
    <property type="match status" value="1"/>
</dbReference>
<dbReference type="Proteomes" id="UP000604046">
    <property type="component" value="Unassembled WGS sequence"/>
</dbReference>
<evidence type="ECO:0000256" key="2">
    <source>
        <dbReference type="PROSITE-ProRule" id="PRU00023"/>
    </source>
</evidence>
<dbReference type="SMART" id="SM00248">
    <property type="entry name" value="ANK"/>
    <property type="match status" value="2"/>
</dbReference>
<organism evidence="4 5">
    <name type="scientific">Symbiodinium natans</name>
    <dbReference type="NCBI Taxonomy" id="878477"/>
    <lineage>
        <taxon>Eukaryota</taxon>
        <taxon>Sar</taxon>
        <taxon>Alveolata</taxon>
        <taxon>Dinophyceae</taxon>
        <taxon>Suessiales</taxon>
        <taxon>Symbiodiniaceae</taxon>
        <taxon>Symbiodinium</taxon>
    </lineage>
</organism>
<evidence type="ECO:0000256" key="3">
    <source>
        <dbReference type="SAM" id="MobiDB-lite"/>
    </source>
</evidence>
<sequence>MGAAAAPAHVNNEEVSQGWKEAVKKMKEAPEQSTEGAEGRMLPVDPDFASQVGRQISDMTSKSEQLQDMINQLLVGDMEPLTELEKLCDGQMRWNVACLQRKMEKLQTACKQLACVAQKRKYVEADVAMLPSLCRGHALREDAPAQQGVTHAGGSTRGMLALPPGTEIHWQKVLIRNGRNMQPEPTLAEDGIELRTIRSQVSDWADQCHADKLWCQDAVRIMQEATGAKQVILIHDPLHRDGSDKFKGYGVGAHTDYSAYCEKNLPVNIQQECHGKHFALFNLWRSTDVHSVKWFPLGFLHPASVCPSDLVYCEQYGEALFKDLVEADLQSSHLGLHCDAMLVDGIRYSTYRAVAAHKGLVPDRRKKDPNIVFRHVHSKRHSWLYFPDMTQDEVVIFRQYDTRIAEVAKSTVVHAAFADPSVHAEVLRRHSCELRCVCIFDEQRPDEEACKKQRLKLIEDAFSGLPSPAASPSTPEWLATQSRFVRDGLEALLRGAVMQPICFGRELLDLWDQGLRGVEICRALESLLECDRQVGDPERLLKQQTDGTSAPEGDNPFREWHRKTYGACNSGPVTSTMAAELRDIAKFGADAGKVDLERLMGPSWPHLSVCAHDPTLADISQVLCDPGALVTVRSIEPFKPQDMDFLLGNLQRGEVLLEEGMTVQGAMGLGSSGFFTEECLLGGGVAIASIPCKDPGQYMECLSICLNDGMSWCAVSKSHYGQSWILVWLRNVIRALLAGASLLVIGPKAPGQLCSAQRAEVALLLALELPFAFAEIDTFIANRRPLHHLVLADNPDWAEIESRLDARHVAGALPALLCKPSADGRTILHCAVERGGSADFVRKLISMRSDVTQRTSRGQTALHLCAKCQDRASQPGNLAKITAALLSANNGIRHFVDDGGDTAFCTAKTISNTTVLQALAAQPGDAA</sequence>
<dbReference type="NCBIfam" id="NF041278">
    <property type="entry name" value="CmcJ_NvfI_EfuI"/>
    <property type="match status" value="1"/>
</dbReference>
<accession>A0A812L6P9</accession>
<dbReference type="SUPFAM" id="SSF48403">
    <property type="entry name" value="Ankyrin repeat"/>
    <property type="match status" value="1"/>
</dbReference>
<comment type="similarity">
    <text evidence="1">Belongs to the asaB hydroxylase/desaturase family.</text>
</comment>
<name>A0A812L6P9_9DINO</name>